<evidence type="ECO:0000313" key="5">
    <source>
        <dbReference type="Proteomes" id="UP001059041"/>
    </source>
</evidence>
<sequence>ATVKTLISILYLLLYSSLCKADISPDEVSRVESGVTLSQEFLKGLDEVGKGLSKSKTATDAIPKLLKVFDAFGKIAASFGFIGALISFIFAFIPQEDPMLNFLKEQFAEVNRKLDSISIQISTLQTEMEWTDYASTYSKDENAIRNSWAKLKEFIENAPLASTQEQKTRLAERFTNFYENTATESSIANLYTYITENNPVSLNKNLLKLVIEKSNGDFNALVQYSTYYTSLMVSGLKLNVFYYILKGYDAESKADEAAAQLSDTLAAIKDALIECVDDFEKWVQMDVVKFTTERLSNTKKLASDIQDHLERKFHWYKWIVITHSKDAENEFTFGKSISVPVQEKTVVHVIHQVKGSSVEQRIMDEVKKSIQIELSKLPPYECVNMKEELLHRFGSKVINYINFLHVVTKPSDYEQTVNSDIMLRCPLFLNRDYNIFLKRKDTVGTPTCSNDTCINGECKTIKDTTQGFCKCNKMFHGPACDENIQNIIDYAAIESVINGVIYQPVPDLTAIYFSVNELKAYTKEIIESVLNDIHWTQVFVKYSSTIQKFRYINSLHSRLQNRTINQRHYIYEIGAQFAAGGHTFMFYLTDFNHMMMGTGFGDNRNILDIFRKSLNQESSDPIGCTKDYTEKLDYFVRFMFALEKEAVLAWSKYLLITGKSENIGFAEKTFQEGVSDQWRLYNKNGCGHLQAANLQNSYCEKPYHSTHQQQVKLRCHGQYKPFPETVLCSLGQWSALPVCYAEPVKGRVVCNTENGATVCKTSCLPGWGFSPSSLSSNYRCSKLPCPSFTPPPCDHCTSNSVCKDHEFAVCKAIGPDGGWHSGYLKDQRCIYEYGWNAYYASSYQVLVDPCQGRGWNWIDGNWGDMVKYDESKRFPGVYYYICSNAKLYLLDQHAAFILWLCSHFTAILTRAPLQNYN</sequence>
<name>A0A9W7WGD4_TRIRA</name>
<keyword evidence="1" id="KW-1133">Transmembrane helix</keyword>
<feature type="transmembrane region" description="Helical" evidence="1">
    <location>
        <begin position="75"/>
        <end position="93"/>
    </location>
</feature>
<protein>
    <recommendedName>
        <fullName evidence="3">EGF-like domain-containing protein</fullName>
    </recommendedName>
</protein>
<organism evidence="4 5">
    <name type="scientific">Triplophysa rosa</name>
    <name type="common">Cave loach</name>
    <dbReference type="NCBI Taxonomy" id="992332"/>
    <lineage>
        <taxon>Eukaryota</taxon>
        <taxon>Metazoa</taxon>
        <taxon>Chordata</taxon>
        <taxon>Craniata</taxon>
        <taxon>Vertebrata</taxon>
        <taxon>Euteleostomi</taxon>
        <taxon>Actinopterygii</taxon>
        <taxon>Neopterygii</taxon>
        <taxon>Teleostei</taxon>
        <taxon>Ostariophysi</taxon>
        <taxon>Cypriniformes</taxon>
        <taxon>Nemacheilidae</taxon>
        <taxon>Triplophysa</taxon>
    </lineage>
</organism>
<dbReference type="Gene3D" id="2.10.25.10">
    <property type="entry name" value="Laminin"/>
    <property type="match status" value="1"/>
</dbReference>
<keyword evidence="1" id="KW-0812">Transmembrane</keyword>
<feature type="non-terminal residue" evidence="4">
    <location>
        <position position="917"/>
    </location>
</feature>
<accession>A0A9W7WGD4</accession>
<dbReference type="Proteomes" id="UP001059041">
    <property type="component" value="Linkage Group LG17"/>
</dbReference>
<feature type="chain" id="PRO_5040726463" description="EGF-like domain-containing protein" evidence="2">
    <location>
        <begin position="22"/>
        <end position="917"/>
    </location>
</feature>
<evidence type="ECO:0000256" key="1">
    <source>
        <dbReference type="SAM" id="Phobius"/>
    </source>
</evidence>
<evidence type="ECO:0000313" key="4">
    <source>
        <dbReference type="EMBL" id="KAI7798259.1"/>
    </source>
</evidence>
<comment type="caution">
    <text evidence="4">The sequence shown here is derived from an EMBL/GenBank/DDBJ whole genome shotgun (WGS) entry which is preliminary data.</text>
</comment>
<dbReference type="AlphaFoldDB" id="A0A9W7WGD4"/>
<dbReference type="PROSITE" id="PS00022">
    <property type="entry name" value="EGF_1"/>
    <property type="match status" value="1"/>
</dbReference>
<gene>
    <name evidence="4" type="ORF">IRJ41_024218</name>
</gene>
<dbReference type="SUPFAM" id="SSF57196">
    <property type="entry name" value="EGF/Laminin"/>
    <property type="match status" value="1"/>
</dbReference>
<reference evidence="4" key="1">
    <citation type="submission" date="2021-02" db="EMBL/GenBank/DDBJ databases">
        <title>Comparative genomics reveals that relaxation of natural selection precedes convergent phenotypic evolution of cavefish.</title>
        <authorList>
            <person name="Peng Z."/>
        </authorList>
    </citation>
    <scope>NUCLEOTIDE SEQUENCE</scope>
    <source>
        <tissue evidence="4">Muscle</tissue>
    </source>
</reference>
<feature type="signal peptide" evidence="2">
    <location>
        <begin position="1"/>
        <end position="21"/>
    </location>
</feature>
<dbReference type="EMBL" id="JAFHDT010000017">
    <property type="protein sequence ID" value="KAI7798259.1"/>
    <property type="molecule type" value="Genomic_DNA"/>
</dbReference>
<dbReference type="InterPro" id="IPR000742">
    <property type="entry name" value="EGF"/>
</dbReference>
<keyword evidence="1" id="KW-0472">Membrane</keyword>
<dbReference type="PANTHER" id="PTHR40472">
    <property type="entry name" value="RICIN B-TYPE LECTIN DOMAIN-CONTAINING PROTEIN"/>
    <property type="match status" value="1"/>
</dbReference>
<dbReference type="InterPro" id="IPR039051">
    <property type="entry name" value="SE-CTX-like"/>
</dbReference>
<keyword evidence="5" id="KW-1185">Reference proteome</keyword>
<proteinExistence type="predicted"/>
<evidence type="ECO:0000256" key="2">
    <source>
        <dbReference type="SAM" id="SignalP"/>
    </source>
</evidence>
<dbReference type="PANTHER" id="PTHR40472:SF6">
    <property type="entry name" value="RICIN B-TYPE LECTIN DOMAIN-CONTAINING PROTEIN"/>
    <property type="match status" value="1"/>
</dbReference>
<feature type="domain" description="EGF-like" evidence="3">
    <location>
        <begin position="469"/>
        <end position="480"/>
    </location>
</feature>
<evidence type="ECO:0000259" key="3">
    <source>
        <dbReference type="PROSITE" id="PS00022"/>
    </source>
</evidence>
<keyword evidence="2" id="KW-0732">Signal</keyword>